<dbReference type="InParanoid" id="E1Z1Y7"/>
<dbReference type="GO" id="GO:0008198">
    <property type="term" value="F:ferrous iron binding"/>
    <property type="evidence" value="ECO:0007669"/>
    <property type="project" value="TreeGrafter"/>
</dbReference>
<dbReference type="InterPro" id="IPR036671">
    <property type="entry name" value="DPH_MB_sf"/>
</dbReference>
<dbReference type="AlphaFoldDB" id="E1Z1Y7"/>
<dbReference type="OrthoDB" id="513584at2759"/>
<dbReference type="PRINTS" id="PR00625">
    <property type="entry name" value="JDOMAIN"/>
</dbReference>
<evidence type="ECO:0008006" key="9">
    <source>
        <dbReference type="Google" id="ProtNLM"/>
    </source>
</evidence>
<dbReference type="RefSeq" id="XP_005852003.1">
    <property type="nucleotide sequence ID" value="XM_005851941.1"/>
</dbReference>
<dbReference type="InterPro" id="IPR007872">
    <property type="entry name" value="DPH_MB_dom"/>
</dbReference>
<evidence type="ECO:0000259" key="6">
    <source>
        <dbReference type="PROSITE" id="PS51074"/>
    </source>
</evidence>
<comment type="similarity">
    <text evidence="1">Belongs to the DPH4 family.</text>
</comment>
<dbReference type="PANTHER" id="PTHR45255:SF1">
    <property type="entry name" value="DNAJ HOMOLOG SUBFAMILY C MEMBER 24"/>
    <property type="match status" value="1"/>
</dbReference>
<dbReference type="SUPFAM" id="SSF144217">
    <property type="entry name" value="CSL zinc finger"/>
    <property type="match status" value="1"/>
</dbReference>
<dbReference type="Pfam" id="PF00226">
    <property type="entry name" value="DnaJ"/>
    <property type="match status" value="1"/>
</dbReference>
<feature type="domain" description="J" evidence="5">
    <location>
        <begin position="9"/>
        <end position="85"/>
    </location>
</feature>
<dbReference type="GO" id="GO:0001671">
    <property type="term" value="F:ATPase activator activity"/>
    <property type="evidence" value="ECO:0007669"/>
    <property type="project" value="TreeGrafter"/>
</dbReference>
<dbReference type="Proteomes" id="UP000008141">
    <property type="component" value="Unassembled WGS sequence"/>
</dbReference>
<evidence type="ECO:0000256" key="1">
    <source>
        <dbReference type="ARBA" id="ARBA00006169"/>
    </source>
</evidence>
<keyword evidence="8" id="KW-1185">Reference proteome</keyword>
<keyword evidence="3" id="KW-0862">Zinc</keyword>
<feature type="domain" description="DPH-type MB" evidence="6">
    <location>
        <begin position="96"/>
        <end position="159"/>
    </location>
</feature>
<dbReference type="OMA" id="RCECDSC"/>
<dbReference type="CDD" id="cd06257">
    <property type="entry name" value="DnaJ"/>
    <property type="match status" value="1"/>
</dbReference>
<evidence type="ECO:0000256" key="4">
    <source>
        <dbReference type="ARBA" id="ARBA00023004"/>
    </source>
</evidence>
<evidence type="ECO:0000259" key="5">
    <source>
        <dbReference type="PROSITE" id="PS50076"/>
    </source>
</evidence>
<protein>
    <recommendedName>
        <fullName evidence="9">J domain-containing protein</fullName>
    </recommendedName>
</protein>
<proteinExistence type="inferred from homology"/>
<dbReference type="GeneID" id="17359090"/>
<dbReference type="SMART" id="SM00271">
    <property type="entry name" value="DnaJ"/>
    <property type="match status" value="1"/>
</dbReference>
<gene>
    <name evidence="7" type="ORF">CHLNCDRAFT_132924</name>
</gene>
<keyword evidence="4" id="KW-0408">Iron</keyword>
<sequence>MQLHTEAPTWYEVLGVAQSASRDEVKAAFRQAALRMHPDKTVGGGDSHGSSSAAGGSAGSKYLLVQQAWEVLQDAASRAAYDRQLALSAAAAQVHINETVLLGEMEQEDVEGQRCRSWRCRCGGSFLLLAEDAAAVAAVAGELAVPCSTCSLHIRVVTVPGPSGQR</sequence>
<dbReference type="InterPro" id="IPR001623">
    <property type="entry name" value="DnaJ_domain"/>
</dbReference>
<name>E1Z1Y7_CHLVA</name>
<dbReference type="Gene3D" id="1.10.287.110">
    <property type="entry name" value="DnaJ domain"/>
    <property type="match status" value="1"/>
</dbReference>
<dbReference type="Gene3D" id="3.10.660.10">
    <property type="entry name" value="DPH Zinc finger"/>
    <property type="match status" value="1"/>
</dbReference>
<dbReference type="eggNOG" id="KOG0713">
    <property type="taxonomic scope" value="Eukaryota"/>
</dbReference>
<dbReference type="SUPFAM" id="SSF46565">
    <property type="entry name" value="Chaperone J-domain"/>
    <property type="match status" value="1"/>
</dbReference>
<evidence type="ECO:0000256" key="2">
    <source>
        <dbReference type="ARBA" id="ARBA00022723"/>
    </source>
</evidence>
<dbReference type="EMBL" id="GL433835">
    <property type="protein sequence ID" value="EFN59901.1"/>
    <property type="molecule type" value="Genomic_DNA"/>
</dbReference>
<dbReference type="KEGG" id="cvr:CHLNCDRAFT_132924"/>
<dbReference type="PANTHER" id="PTHR45255">
    <property type="entry name" value="DNAJ HOMOLOG SUBFAMILY C MEMBER 24"/>
    <property type="match status" value="1"/>
</dbReference>
<reference evidence="7 8" key="1">
    <citation type="journal article" date="2010" name="Plant Cell">
        <title>The Chlorella variabilis NC64A genome reveals adaptation to photosymbiosis, coevolution with viruses, and cryptic sex.</title>
        <authorList>
            <person name="Blanc G."/>
            <person name="Duncan G."/>
            <person name="Agarkova I."/>
            <person name="Borodovsky M."/>
            <person name="Gurnon J."/>
            <person name="Kuo A."/>
            <person name="Lindquist E."/>
            <person name="Lucas S."/>
            <person name="Pangilinan J."/>
            <person name="Polle J."/>
            <person name="Salamov A."/>
            <person name="Terry A."/>
            <person name="Yamada T."/>
            <person name="Dunigan D.D."/>
            <person name="Grigoriev I.V."/>
            <person name="Claverie J.M."/>
            <person name="Van Etten J.L."/>
        </authorList>
    </citation>
    <scope>NUCLEOTIDE SEQUENCE [LARGE SCALE GENOMIC DNA]</scope>
    <source>
        <strain evidence="7 8">NC64A</strain>
    </source>
</reference>
<accession>E1Z1Y7</accession>
<organism evidence="8">
    <name type="scientific">Chlorella variabilis</name>
    <name type="common">Green alga</name>
    <dbReference type="NCBI Taxonomy" id="554065"/>
    <lineage>
        <taxon>Eukaryota</taxon>
        <taxon>Viridiplantae</taxon>
        <taxon>Chlorophyta</taxon>
        <taxon>core chlorophytes</taxon>
        <taxon>Trebouxiophyceae</taxon>
        <taxon>Chlorellales</taxon>
        <taxon>Chlorellaceae</taxon>
        <taxon>Chlorella clade</taxon>
        <taxon>Chlorella</taxon>
    </lineage>
</organism>
<dbReference type="STRING" id="554065.E1Z1Y7"/>
<keyword evidence="2" id="KW-0479">Metal-binding</keyword>
<dbReference type="FunCoup" id="E1Z1Y7">
    <property type="interactions" value="1202"/>
</dbReference>
<dbReference type="Pfam" id="PF05207">
    <property type="entry name" value="Zn_ribbon_CSL"/>
    <property type="match status" value="1"/>
</dbReference>
<evidence type="ECO:0000313" key="7">
    <source>
        <dbReference type="EMBL" id="EFN59901.1"/>
    </source>
</evidence>
<evidence type="ECO:0000256" key="3">
    <source>
        <dbReference type="ARBA" id="ARBA00022833"/>
    </source>
</evidence>
<dbReference type="PROSITE" id="PS51074">
    <property type="entry name" value="DPH_MB"/>
    <property type="match status" value="1"/>
</dbReference>
<dbReference type="InterPro" id="IPR036869">
    <property type="entry name" value="J_dom_sf"/>
</dbReference>
<evidence type="ECO:0000313" key="8">
    <source>
        <dbReference type="Proteomes" id="UP000008141"/>
    </source>
</evidence>
<dbReference type="PROSITE" id="PS50076">
    <property type="entry name" value="DNAJ_2"/>
    <property type="match status" value="1"/>
</dbReference>